<evidence type="ECO:0000313" key="2">
    <source>
        <dbReference type="EMBL" id="CAH3127314.1"/>
    </source>
</evidence>
<feature type="region of interest" description="Disordered" evidence="1">
    <location>
        <begin position="1"/>
        <end position="44"/>
    </location>
</feature>
<dbReference type="EMBL" id="CALNXK010000043">
    <property type="protein sequence ID" value="CAH3127314.1"/>
    <property type="molecule type" value="Genomic_DNA"/>
</dbReference>
<comment type="caution">
    <text evidence="2">The sequence shown here is derived from an EMBL/GenBank/DDBJ whole genome shotgun (WGS) entry which is preliminary data.</text>
</comment>
<organism evidence="2 3">
    <name type="scientific">Porites lobata</name>
    <dbReference type="NCBI Taxonomy" id="104759"/>
    <lineage>
        <taxon>Eukaryota</taxon>
        <taxon>Metazoa</taxon>
        <taxon>Cnidaria</taxon>
        <taxon>Anthozoa</taxon>
        <taxon>Hexacorallia</taxon>
        <taxon>Scleractinia</taxon>
        <taxon>Fungiina</taxon>
        <taxon>Poritidae</taxon>
        <taxon>Porites</taxon>
    </lineage>
</organism>
<accession>A0ABN8NYS9</accession>
<reference evidence="2 3" key="1">
    <citation type="submission" date="2022-05" db="EMBL/GenBank/DDBJ databases">
        <authorList>
            <consortium name="Genoscope - CEA"/>
            <person name="William W."/>
        </authorList>
    </citation>
    <scope>NUCLEOTIDE SEQUENCE [LARGE SCALE GENOMIC DNA]</scope>
</reference>
<evidence type="ECO:0000256" key="1">
    <source>
        <dbReference type="SAM" id="MobiDB-lite"/>
    </source>
</evidence>
<protein>
    <submittedName>
        <fullName evidence="2">Uncharacterized protein</fullName>
    </submittedName>
</protein>
<proteinExistence type="predicted"/>
<sequence length="378" mass="42175">MDRKEVNSENASNGVDREDETRALQGNSQEESPPEHQFSEAQVDSENNVCGCARAKVAVSDSDEQERCPLCGKLIALGERAATRGGQEITDSRPPHFAGGTAEPVNVLGGEAFANRLNFLPDNADEISSFQSSSNSSMGQSVGLNSTARPMATVVDQGQIPTEGDCHYPAQMPPVPTFCKFFVTVRHQPEANGLLVALYVFTLDQFQERPFARWLEENMLFVVTTGHELLSQEENWPFHTENIQNHVDVNFQQLNGQFRILNVVPTKRVSLTTIKSSNQYRMPGPIATVFVECLPVEPGEISPPQDHLKMTLIFDGNNIRKMLIPIWVSLICYYFLKFNLLEVLIEKESAVVSCEGNRTKTVRRTVEHMNSFLLKSIT</sequence>
<evidence type="ECO:0000313" key="3">
    <source>
        <dbReference type="Proteomes" id="UP001159405"/>
    </source>
</evidence>
<dbReference type="Proteomes" id="UP001159405">
    <property type="component" value="Unassembled WGS sequence"/>
</dbReference>
<keyword evidence="3" id="KW-1185">Reference proteome</keyword>
<name>A0ABN8NYS9_9CNID</name>
<gene>
    <name evidence="2" type="ORF">PLOB_00032887</name>
</gene>